<comment type="caution">
    <text evidence="5">The sequence shown here is derived from an EMBL/GenBank/DDBJ whole genome shotgun (WGS) entry which is preliminary data.</text>
</comment>
<evidence type="ECO:0000256" key="4">
    <source>
        <dbReference type="SAM" id="MobiDB-lite"/>
    </source>
</evidence>
<evidence type="ECO:0000313" key="5">
    <source>
        <dbReference type="EMBL" id="KOO28597.1"/>
    </source>
</evidence>
<proteinExistence type="predicted"/>
<dbReference type="Proteomes" id="UP000037460">
    <property type="component" value="Unassembled WGS sequence"/>
</dbReference>
<keyword evidence="2" id="KW-0433">Leucine-rich repeat</keyword>
<dbReference type="SUPFAM" id="SSF52047">
    <property type="entry name" value="RNI-like"/>
    <property type="match status" value="1"/>
</dbReference>
<dbReference type="OrthoDB" id="76105at2759"/>
<dbReference type="GO" id="GO:0005096">
    <property type="term" value="F:GTPase activator activity"/>
    <property type="evidence" value="ECO:0007669"/>
    <property type="project" value="UniProtKB-KW"/>
</dbReference>
<dbReference type="PANTHER" id="PTHR24113:SF12">
    <property type="entry name" value="RAN GTPASE-ACTIVATING PROTEIN 1"/>
    <property type="match status" value="1"/>
</dbReference>
<dbReference type="InterPro" id="IPR032675">
    <property type="entry name" value="LRR_dom_sf"/>
</dbReference>
<dbReference type="GO" id="GO:0031267">
    <property type="term" value="F:small GTPase binding"/>
    <property type="evidence" value="ECO:0007669"/>
    <property type="project" value="TreeGrafter"/>
</dbReference>
<sequence length="510" mass="55622">MPFEDMPRLAAAVAQFWDSIAAAHRVEGGSEPERPVLTPDPLESEPESDEEDRRDGIFSPQFVQSTGVHVYMKMCREANVVPVQQFISMLDHEVVSLKHRGVGSAGGKAIFECLRHNKHIQALDMEDNQLGLNVDVEAGALNQVCAALIDNDVLTHLDLSYNNFAGRGCALLAEALQKNTKIKEVSLRGNNMGDMGAKALHENLASSTRLHKLDVSDNGIGEDGGKWLGRLLEENKSLKQADFSWNAVRVAGTLEIASGLKMSSLLRLNLAWNGIGDRGAAAMGSALGENSVLQFLDVSSNRIAIDGARGIAEGLKANETLRSLQLNGNPITDKGVVLVIEAMAQNCSVRDLGLQDCSTQMMGNVHATRGADGLFDPKNPTGHYSLELADAIDMSYFDKLKELDRMDEASGMDNFINVKCDGADVVCDDLKAWKAPPSGRLTFDYVATKRVPKEAKAQREEVFQSFRKELANPALSEETKLLMLRASATTHYWNATQARQLITLLTSDDL</sequence>
<name>A0A0M0JQM8_9EUKA</name>
<evidence type="ECO:0000256" key="3">
    <source>
        <dbReference type="ARBA" id="ARBA00022737"/>
    </source>
</evidence>
<dbReference type="Gene3D" id="3.80.10.10">
    <property type="entry name" value="Ribonuclease Inhibitor"/>
    <property type="match status" value="2"/>
</dbReference>
<feature type="region of interest" description="Disordered" evidence="4">
    <location>
        <begin position="26"/>
        <end position="57"/>
    </location>
</feature>
<dbReference type="PANTHER" id="PTHR24113">
    <property type="entry name" value="RAN GTPASE-ACTIVATING PROTEIN 1"/>
    <property type="match status" value="1"/>
</dbReference>
<evidence type="ECO:0000256" key="2">
    <source>
        <dbReference type="ARBA" id="ARBA00022614"/>
    </source>
</evidence>
<dbReference type="GO" id="GO:0006913">
    <property type="term" value="P:nucleocytoplasmic transport"/>
    <property type="evidence" value="ECO:0007669"/>
    <property type="project" value="TreeGrafter"/>
</dbReference>
<dbReference type="InterPro" id="IPR001611">
    <property type="entry name" value="Leu-rich_rpt"/>
</dbReference>
<evidence type="ECO:0000256" key="1">
    <source>
        <dbReference type="ARBA" id="ARBA00022468"/>
    </source>
</evidence>
<dbReference type="GO" id="GO:0005634">
    <property type="term" value="C:nucleus"/>
    <property type="evidence" value="ECO:0007669"/>
    <property type="project" value="TreeGrafter"/>
</dbReference>
<organism evidence="5 6">
    <name type="scientific">Chrysochromulina tobinii</name>
    <dbReference type="NCBI Taxonomy" id="1460289"/>
    <lineage>
        <taxon>Eukaryota</taxon>
        <taxon>Haptista</taxon>
        <taxon>Haptophyta</taxon>
        <taxon>Prymnesiophyceae</taxon>
        <taxon>Prymnesiales</taxon>
        <taxon>Chrysochromulinaceae</taxon>
        <taxon>Chrysochromulina</taxon>
    </lineage>
</organism>
<keyword evidence="6" id="KW-1185">Reference proteome</keyword>
<dbReference type="SMART" id="SM00368">
    <property type="entry name" value="LRR_RI"/>
    <property type="match status" value="7"/>
</dbReference>
<dbReference type="AlphaFoldDB" id="A0A0M0JQM8"/>
<gene>
    <name evidence="5" type="ORF">Ctob_011518</name>
</gene>
<dbReference type="GO" id="GO:0048471">
    <property type="term" value="C:perinuclear region of cytoplasm"/>
    <property type="evidence" value="ECO:0007669"/>
    <property type="project" value="TreeGrafter"/>
</dbReference>
<keyword evidence="3" id="KW-0677">Repeat</keyword>
<protein>
    <submittedName>
        <fullName evidence="5">Leucine-rich repeat-containing protein</fullName>
    </submittedName>
</protein>
<evidence type="ECO:0000313" key="6">
    <source>
        <dbReference type="Proteomes" id="UP000037460"/>
    </source>
</evidence>
<dbReference type="EMBL" id="JWZX01002543">
    <property type="protein sequence ID" value="KOO28597.1"/>
    <property type="molecule type" value="Genomic_DNA"/>
</dbReference>
<dbReference type="Pfam" id="PF13516">
    <property type="entry name" value="LRR_6"/>
    <property type="match status" value="7"/>
</dbReference>
<reference evidence="6" key="1">
    <citation type="journal article" date="2015" name="PLoS Genet.">
        <title>Genome Sequence and Transcriptome Analyses of Chrysochromulina tobin: Metabolic Tools for Enhanced Algal Fitness in the Prominent Order Prymnesiales (Haptophyceae).</title>
        <authorList>
            <person name="Hovde B.T."/>
            <person name="Deodato C.R."/>
            <person name="Hunsperger H.M."/>
            <person name="Ryken S.A."/>
            <person name="Yost W."/>
            <person name="Jha R.K."/>
            <person name="Patterson J."/>
            <person name="Monnat R.J. Jr."/>
            <person name="Barlow S.B."/>
            <person name="Starkenburg S.R."/>
            <person name="Cattolico R.A."/>
        </authorList>
    </citation>
    <scope>NUCLEOTIDE SEQUENCE</scope>
    <source>
        <strain evidence="6">CCMP291</strain>
    </source>
</reference>
<accession>A0A0M0JQM8</accession>
<keyword evidence="1" id="KW-0343">GTPase activation</keyword>
<dbReference type="InterPro" id="IPR027038">
    <property type="entry name" value="RanGap"/>
</dbReference>
<dbReference type="GO" id="GO:0005829">
    <property type="term" value="C:cytosol"/>
    <property type="evidence" value="ECO:0007669"/>
    <property type="project" value="TreeGrafter"/>
</dbReference>